<organism evidence="8 9">
    <name type="scientific">Pedobacter alpinus</name>
    <dbReference type="NCBI Taxonomy" id="1590643"/>
    <lineage>
        <taxon>Bacteria</taxon>
        <taxon>Pseudomonadati</taxon>
        <taxon>Bacteroidota</taxon>
        <taxon>Sphingobacteriia</taxon>
        <taxon>Sphingobacteriales</taxon>
        <taxon>Sphingobacteriaceae</taxon>
        <taxon>Pedobacter</taxon>
    </lineage>
</organism>
<evidence type="ECO:0000313" key="9">
    <source>
        <dbReference type="Proteomes" id="UP001597546"/>
    </source>
</evidence>
<comment type="cofactor">
    <cofactor evidence="6">
        <name>(6R)-5,10-methylene-5,6,7,8-tetrahydrofolate</name>
        <dbReference type="ChEBI" id="CHEBI:15636"/>
    </cofactor>
    <text evidence="6">Binds 1 5,10-methenyltetrahydrofolate (MTHF) per subunit.</text>
</comment>
<dbReference type="EMBL" id="JBHULV010000035">
    <property type="protein sequence ID" value="MFD2732175.1"/>
    <property type="molecule type" value="Genomic_DNA"/>
</dbReference>
<dbReference type="PRINTS" id="PR00147">
    <property type="entry name" value="DNAPHOTLYASE"/>
</dbReference>
<dbReference type="Gene3D" id="3.40.50.620">
    <property type="entry name" value="HUPs"/>
    <property type="match status" value="1"/>
</dbReference>
<dbReference type="Pfam" id="PF03441">
    <property type="entry name" value="FAD_binding_7"/>
    <property type="match status" value="1"/>
</dbReference>
<evidence type="ECO:0000256" key="2">
    <source>
        <dbReference type="ARBA" id="ARBA00017881"/>
    </source>
</evidence>
<comment type="function">
    <text evidence="6">May have a photoreceptor function.</text>
</comment>
<dbReference type="InterPro" id="IPR014133">
    <property type="entry name" value="Cry_DASH"/>
</dbReference>
<dbReference type="PROSITE" id="PS51645">
    <property type="entry name" value="PHR_CRY_ALPHA_BETA"/>
    <property type="match status" value="1"/>
</dbReference>
<protein>
    <recommendedName>
        <fullName evidence="2 6">Cryptochrome DASH</fullName>
    </recommendedName>
</protein>
<keyword evidence="5 6" id="KW-0157">Chromophore</keyword>
<dbReference type="Gene3D" id="1.10.579.10">
    <property type="entry name" value="DNA Cyclobutane Dipyrimidine Photolyase, subunit A, domain 3"/>
    <property type="match status" value="1"/>
</dbReference>
<comment type="caution">
    <text evidence="8">The sequence shown here is derived from an EMBL/GenBank/DDBJ whole genome shotgun (WGS) entry which is preliminary data.</text>
</comment>
<dbReference type="InterPro" id="IPR036155">
    <property type="entry name" value="Crypto/Photolyase_N_sf"/>
</dbReference>
<dbReference type="Gene3D" id="1.25.40.80">
    <property type="match status" value="1"/>
</dbReference>
<dbReference type="InterPro" id="IPR002081">
    <property type="entry name" value="Cryptochrome/DNA_photolyase_1"/>
</dbReference>
<evidence type="ECO:0000259" key="7">
    <source>
        <dbReference type="PROSITE" id="PS51645"/>
    </source>
</evidence>
<evidence type="ECO:0000256" key="3">
    <source>
        <dbReference type="ARBA" id="ARBA00022630"/>
    </source>
</evidence>
<dbReference type="PANTHER" id="PTHR11455:SF22">
    <property type="entry name" value="CRYPTOCHROME DASH"/>
    <property type="match status" value="1"/>
</dbReference>
<evidence type="ECO:0000256" key="5">
    <source>
        <dbReference type="ARBA" id="ARBA00022991"/>
    </source>
</evidence>
<dbReference type="PANTHER" id="PTHR11455">
    <property type="entry name" value="CRYPTOCHROME"/>
    <property type="match status" value="1"/>
</dbReference>
<reference evidence="9" key="1">
    <citation type="journal article" date="2019" name="Int. J. Syst. Evol. Microbiol.">
        <title>The Global Catalogue of Microorganisms (GCM) 10K type strain sequencing project: providing services to taxonomists for standard genome sequencing and annotation.</title>
        <authorList>
            <consortium name="The Broad Institute Genomics Platform"/>
            <consortium name="The Broad Institute Genome Sequencing Center for Infectious Disease"/>
            <person name="Wu L."/>
            <person name="Ma J."/>
        </authorList>
    </citation>
    <scope>NUCLEOTIDE SEQUENCE [LARGE SCALE GENOMIC DNA]</scope>
    <source>
        <strain evidence="9">KCTC 42456</strain>
    </source>
</reference>
<dbReference type="Proteomes" id="UP001597546">
    <property type="component" value="Unassembled WGS sequence"/>
</dbReference>
<comment type="similarity">
    <text evidence="1 6">Belongs to the DNA photolyase class-1 family.</text>
</comment>
<dbReference type="NCBIfam" id="TIGR02765">
    <property type="entry name" value="crypto_DASH"/>
    <property type="match status" value="1"/>
</dbReference>
<gene>
    <name evidence="8" type="ORF">ACFSSE_10720</name>
</gene>
<dbReference type="SUPFAM" id="SSF48173">
    <property type="entry name" value="Cryptochrome/photolyase FAD-binding domain"/>
    <property type="match status" value="1"/>
</dbReference>
<accession>A0ABW5TSE9</accession>
<keyword evidence="9" id="KW-1185">Reference proteome</keyword>
<evidence type="ECO:0000256" key="1">
    <source>
        <dbReference type="ARBA" id="ARBA00005862"/>
    </source>
</evidence>
<dbReference type="InterPro" id="IPR036134">
    <property type="entry name" value="Crypto/Photolyase_FAD-like_sf"/>
</dbReference>
<proteinExistence type="inferred from homology"/>
<feature type="domain" description="Photolyase/cryptochrome alpha/beta" evidence="7">
    <location>
        <begin position="4"/>
        <end position="138"/>
    </location>
</feature>
<comment type="cofactor">
    <cofactor evidence="6">
        <name>FAD</name>
        <dbReference type="ChEBI" id="CHEBI:57692"/>
    </cofactor>
    <text evidence="6">Binds 1 FAD per subunit.</text>
</comment>
<keyword evidence="4 6" id="KW-0274">FAD</keyword>
<evidence type="ECO:0000313" key="8">
    <source>
        <dbReference type="EMBL" id="MFD2732175.1"/>
    </source>
</evidence>
<name>A0ABW5TSE9_9SPHI</name>
<dbReference type="RefSeq" id="WP_379045286.1">
    <property type="nucleotide sequence ID" value="NZ_JBHSKW010000052.1"/>
</dbReference>
<keyword evidence="3 6" id="KW-0285">Flavoprotein</keyword>
<dbReference type="InterPro" id="IPR014729">
    <property type="entry name" value="Rossmann-like_a/b/a_fold"/>
</dbReference>
<evidence type="ECO:0000256" key="4">
    <source>
        <dbReference type="ARBA" id="ARBA00022827"/>
    </source>
</evidence>
<dbReference type="InterPro" id="IPR006050">
    <property type="entry name" value="DNA_photolyase_N"/>
</dbReference>
<dbReference type="InterPro" id="IPR005101">
    <property type="entry name" value="Cryptochr/Photolyase_FAD-bd"/>
</dbReference>
<evidence type="ECO:0000256" key="6">
    <source>
        <dbReference type="RuleBase" id="RU367151"/>
    </source>
</evidence>
<dbReference type="SUPFAM" id="SSF52425">
    <property type="entry name" value="Cryptochrome/photolyase, N-terminal domain"/>
    <property type="match status" value="1"/>
</dbReference>
<dbReference type="Pfam" id="PF00875">
    <property type="entry name" value="DNA_photolyase"/>
    <property type="match status" value="1"/>
</dbReference>
<sequence length="432" mass="50145">MSKKTILVWFRNDLRIHDNEILLEATQKGTAIVPVYCLDPRYFTTTNYNTNKTGNFRAQFVLESLADLKKSFQNLGGDLLIASGKPEELLPEICKKYEVDEVYHHREVASEETEISSNVEDALWKMQINLKHFIGHTLYHKEDLPFPIKDIPDVFTSFRKKVEREGEIRTSFATPTQITVPLNLEQSIVPPISELGLEVPEKDVRMVCDFKGGETEGLKRLKYYLWDTNLLLTYKKTRNGLIGGDYSSKFSPWLAAGCLSPREIYWEIKKFEKEKGANDSTYWLIFELLWRDYFRFMFKKRGTSYFMESGFKGVTQELAPNQEELFEKWKNAETGVPFIDANMKELNLTGFMSNRGRQNVASYLVKDLHVNWTLGAAYFEEKLIDYSPASNWGNWAYVAGVGNDPRENRYFNIEKQAADYDPKGEYVDLWLS</sequence>